<dbReference type="EMBL" id="CP001344">
    <property type="protein sequence ID" value="ACL43452.1"/>
    <property type="molecule type" value="Genomic_DNA"/>
</dbReference>
<dbReference type="PROSITE" id="PS50851">
    <property type="entry name" value="CHEW"/>
    <property type="match status" value="1"/>
</dbReference>
<feature type="domain" description="CheW-like" evidence="2">
    <location>
        <begin position="31"/>
        <end position="198"/>
    </location>
</feature>
<dbReference type="OrthoDB" id="571837at2"/>
<dbReference type="AlphaFoldDB" id="B8HY13"/>
<dbReference type="KEGG" id="cyn:Cyan7425_1066"/>
<feature type="region of interest" description="Disordered" evidence="1">
    <location>
        <begin position="1"/>
        <end position="24"/>
    </location>
</feature>
<evidence type="ECO:0000256" key="1">
    <source>
        <dbReference type="SAM" id="MobiDB-lite"/>
    </source>
</evidence>
<dbReference type="eggNOG" id="COG0835">
    <property type="taxonomic scope" value="Bacteria"/>
</dbReference>
<sequence>MLNSVRLQRSSSPRGLKRGARGLHSVPHEASQQLIQFRLRREWFALPIQAVQKVVPLGPVYGDPQQTGVSLTLYQGQELVVIDVGLRIFNDPPSDRGPEDLEPVEGKGKIAEKQQLLLILAKASPQAVPIGLPIDSQPVLRRITANQVIPLSETYLSQGNIRCVSSLMIPPPTDTPVEQPDSPVFILDAVTLLAWTKVIH</sequence>
<dbReference type="InterPro" id="IPR036061">
    <property type="entry name" value="CheW-like_dom_sf"/>
</dbReference>
<dbReference type="InterPro" id="IPR002545">
    <property type="entry name" value="CheW-lke_dom"/>
</dbReference>
<accession>B8HY13</accession>
<dbReference type="SUPFAM" id="SSF50341">
    <property type="entry name" value="CheW-like"/>
    <property type="match status" value="1"/>
</dbReference>
<reference evidence="3" key="1">
    <citation type="submission" date="2009-01" db="EMBL/GenBank/DDBJ databases">
        <title>Complete sequence of chromosome Cyanothece sp. PCC 7425.</title>
        <authorList>
            <consortium name="US DOE Joint Genome Institute"/>
            <person name="Lucas S."/>
            <person name="Copeland A."/>
            <person name="Lapidus A."/>
            <person name="Glavina del Rio T."/>
            <person name="Dalin E."/>
            <person name="Tice H."/>
            <person name="Bruce D."/>
            <person name="Goodwin L."/>
            <person name="Pitluck S."/>
            <person name="Sims D."/>
            <person name="Meineke L."/>
            <person name="Brettin T."/>
            <person name="Detter J.C."/>
            <person name="Han C."/>
            <person name="Larimer F."/>
            <person name="Land M."/>
            <person name="Hauser L."/>
            <person name="Kyrpides N."/>
            <person name="Ovchinnikova G."/>
            <person name="Liberton M."/>
            <person name="Stoeckel J."/>
            <person name="Banerjee A."/>
            <person name="Singh A."/>
            <person name="Page L."/>
            <person name="Sato H."/>
            <person name="Zhao L."/>
            <person name="Sherman L."/>
            <person name="Pakrasi H."/>
            <person name="Richardson P."/>
        </authorList>
    </citation>
    <scope>NUCLEOTIDE SEQUENCE</scope>
    <source>
        <strain evidence="3">PCC 7425</strain>
    </source>
</reference>
<dbReference type="STRING" id="395961.Cyan7425_1066"/>
<gene>
    <name evidence="3" type="ordered locus">Cyan7425_1066</name>
</gene>
<evidence type="ECO:0000313" key="3">
    <source>
        <dbReference type="EMBL" id="ACL43452.1"/>
    </source>
</evidence>
<dbReference type="HOGENOM" id="CLU_1530114_0_0_3"/>
<organism evidence="3">
    <name type="scientific">Cyanothece sp. (strain PCC 7425 / ATCC 29141)</name>
    <dbReference type="NCBI Taxonomy" id="395961"/>
    <lineage>
        <taxon>Bacteria</taxon>
        <taxon>Bacillati</taxon>
        <taxon>Cyanobacteriota</taxon>
        <taxon>Cyanophyceae</taxon>
        <taxon>Gomontiellales</taxon>
        <taxon>Cyanothecaceae</taxon>
        <taxon>Cyanothece</taxon>
    </lineage>
</organism>
<dbReference type="GO" id="GO:0007165">
    <property type="term" value="P:signal transduction"/>
    <property type="evidence" value="ECO:0007669"/>
    <property type="project" value="InterPro"/>
</dbReference>
<feature type="compositionally biased region" description="Polar residues" evidence="1">
    <location>
        <begin position="1"/>
        <end position="13"/>
    </location>
</feature>
<evidence type="ECO:0000259" key="2">
    <source>
        <dbReference type="PROSITE" id="PS50851"/>
    </source>
</evidence>
<dbReference type="GO" id="GO:0006935">
    <property type="term" value="P:chemotaxis"/>
    <property type="evidence" value="ECO:0007669"/>
    <property type="project" value="InterPro"/>
</dbReference>
<dbReference type="Pfam" id="PF01584">
    <property type="entry name" value="CheW"/>
    <property type="match status" value="1"/>
</dbReference>
<proteinExistence type="predicted"/>
<name>B8HY13_CYAP4</name>
<protein>
    <submittedName>
        <fullName evidence="3">CheW domain protein</fullName>
    </submittedName>
</protein>